<organism evidence="4 5">
    <name type="scientific">Blumeria graminis f. sp. hordei (strain DH14)</name>
    <name type="common">Barley powdery mildew</name>
    <name type="synonym">Oidium monilioides f. sp. hordei</name>
    <dbReference type="NCBI Taxonomy" id="546991"/>
    <lineage>
        <taxon>Eukaryota</taxon>
        <taxon>Fungi</taxon>
        <taxon>Dikarya</taxon>
        <taxon>Ascomycota</taxon>
        <taxon>Pezizomycotina</taxon>
        <taxon>Leotiomycetes</taxon>
        <taxon>Erysiphales</taxon>
        <taxon>Erysiphaceae</taxon>
        <taxon>Blumeria</taxon>
        <taxon>Blumeria hordei</taxon>
    </lineage>
</organism>
<evidence type="ECO:0000256" key="1">
    <source>
        <dbReference type="ARBA" id="ARBA00004141"/>
    </source>
</evidence>
<comment type="caution">
    <text evidence="4">The sequence shown here is derived from an EMBL/GenBank/DDBJ whole genome shotgun (WGS) entry which is preliminary data.</text>
</comment>
<feature type="transmembrane region" description="Helical" evidence="2">
    <location>
        <begin position="66"/>
        <end position="87"/>
    </location>
</feature>
<keyword evidence="2" id="KW-1133">Transmembrane helix</keyword>
<dbReference type="Proteomes" id="UP000015441">
    <property type="component" value="Unassembled WGS sequence"/>
</dbReference>
<accession>N1JRE4</accession>
<dbReference type="AlphaFoldDB" id="N1JRE4"/>
<proteinExistence type="predicted"/>
<name>N1JRE4_BLUG1</name>
<gene>
    <name evidence="4" type="ORF">BGHDH14_bgh04917</name>
</gene>
<feature type="domain" description="ABC transporter TMD0" evidence="3">
    <location>
        <begin position="41"/>
        <end position="106"/>
    </location>
</feature>
<dbReference type="Pfam" id="PF24357">
    <property type="entry name" value="TMD0_ABC"/>
    <property type="match status" value="2"/>
</dbReference>
<protein>
    <submittedName>
        <fullName evidence="4">ABC metal ion transporter</fullName>
    </submittedName>
</protein>
<dbReference type="STRING" id="546991.N1JRE4"/>
<dbReference type="OrthoDB" id="6500128at2759"/>
<feature type="non-terminal residue" evidence="4">
    <location>
        <position position="195"/>
    </location>
</feature>
<dbReference type="InParanoid" id="N1JRE4"/>
<evidence type="ECO:0000256" key="2">
    <source>
        <dbReference type="SAM" id="Phobius"/>
    </source>
</evidence>
<keyword evidence="5" id="KW-1185">Reference proteome</keyword>
<evidence type="ECO:0000259" key="3">
    <source>
        <dbReference type="Pfam" id="PF24357"/>
    </source>
</evidence>
<dbReference type="InterPro" id="IPR056227">
    <property type="entry name" value="TMD0_ABC"/>
</dbReference>
<keyword evidence="2" id="KW-0812">Transmembrane</keyword>
<reference evidence="4 5" key="1">
    <citation type="journal article" date="2010" name="Science">
        <title>Genome expansion and gene loss in powdery mildew fungi reveal tradeoffs in extreme parasitism.</title>
        <authorList>
            <person name="Spanu P.D."/>
            <person name="Abbott J.C."/>
            <person name="Amselem J."/>
            <person name="Burgis T.A."/>
            <person name="Soanes D.M."/>
            <person name="Stueber K."/>
            <person name="Ver Loren van Themaat E."/>
            <person name="Brown J.K.M."/>
            <person name="Butcher S.A."/>
            <person name="Gurr S.J."/>
            <person name="Lebrun M.-H."/>
            <person name="Ridout C.J."/>
            <person name="Schulze-Lefert P."/>
            <person name="Talbot N.J."/>
            <person name="Ahmadinejad N."/>
            <person name="Ametz C."/>
            <person name="Barton G.R."/>
            <person name="Benjdia M."/>
            <person name="Bidzinski P."/>
            <person name="Bindschedler L.V."/>
            <person name="Both M."/>
            <person name="Brewer M.T."/>
            <person name="Cadle-Davidson L."/>
            <person name="Cadle-Davidson M.M."/>
            <person name="Collemare J."/>
            <person name="Cramer R."/>
            <person name="Frenkel O."/>
            <person name="Godfrey D."/>
            <person name="Harriman J."/>
            <person name="Hoede C."/>
            <person name="King B.C."/>
            <person name="Klages S."/>
            <person name="Kleemann J."/>
            <person name="Knoll D."/>
            <person name="Koti P.S."/>
            <person name="Kreplak J."/>
            <person name="Lopez-Ruiz F.J."/>
            <person name="Lu X."/>
            <person name="Maekawa T."/>
            <person name="Mahanil S."/>
            <person name="Micali C."/>
            <person name="Milgroom M.G."/>
            <person name="Montana G."/>
            <person name="Noir S."/>
            <person name="O'Connell R.J."/>
            <person name="Oberhaensli S."/>
            <person name="Parlange F."/>
            <person name="Pedersen C."/>
            <person name="Quesneville H."/>
            <person name="Reinhardt R."/>
            <person name="Rott M."/>
            <person name="Sacristan S."/>
            <person name="Schmidt S.M."/>
            <person name="Schoen M."/>
            <person name="Skamnioti P."/>
            <person name="Sommer H."/>
            <person name="Stephens A."/>
            <person name="Takahara H."/>
            <person name="Thordal-Christensen H."/>
            <person name="Vigouroux M."/>
            <person name="Wessling R."/>
            <person name="Wicker T."/>
            <person name="Panstruga R."/>
        </authorList>
    </citation>
    <scope>NUCLEOTIDE SEQUENCE [LARGE SCALE GENOMIC DNA]</scope>
    <source>
        <strain evidence="4">DH14</strain>
    </source>
</reference>
<dbReference type="HOGENOM" id="CLU_1396077_0_0_1"/>
<keyword evidence="2" id="KW-0472">Membrane</keyword>
<feature type="domain" description="ABC transporter TMD0" evidence="3">
    <location>
        <begin position="121"/>
        <end position="195"/>
    </location>
</feature>
<evidence type="ECO:0000313" key="4">
    <source>
        <dbReference type="EMBL" id="CCU83236.1"/>
    </source>
</evidence>
<comment type="subcellular location">
    <subcellularLocation>
        <location evidence="1">Membrane</location>
        <topology evidence="1">Multi-pass membrane protein</topology>
    </subcellularLocation>
</comment>
<dbReference type="EMBL" id="CAUH01008728">
    <property type="protein sequence ID" value="CCU83236.1"/>
    <property type="molecule type" value="Genomic_DNA"/>
</dbReference>
<dbReference type="eggNOG" id="KOG0054">
    <property type="taxonomic scope" value="Eukaryota"/>
</dbReference>
<feature type="transmembrane region" description="Helical" evidence="2">
    <location>
        <begin position="120"/>
        <end position="142"/>
    </location>
</feature>
<sequence length="195" mass="22688">MVLDASAQQLLYETGSLTGYRASDGELGSHYLSSTFNVKHSFCGNLEGWGPLSPYRYDFTPCFMDVWVGIVAVYGISFGALAVWWLYNRKETKEVQKDWHFWTKQVSEFEPLRYNCSDHFHWIIIIAIGFSILFQLVCQSITDTDIWLGDFRVWTSVFTIASLIVIFTNQWLEHTRLRNPNGVVLFYWLLLIVAY</sequence>
<evidence type="ECO:0000313" key="5">
    <source>
        <dbReference type="Proteomes" id="UP000015441"/>
    </source>
</evidence>
<dbReference type="GO" id="GO:0016020">
    <property type="term" value="C:membrane"/>
    <property type="evidence" value="ECO:0007669"/>
    <property type="project" value="UniProtKB-SubCell"/>
</dbReference>
<feature type="transmembrane region" description="Helical" evidence="2">
    <location>
        <begin position="154"/>
        <end position="172"/>
    </location>
</feature>